<protein>
    <submittedName>
        <fullName evidence="4">Heat shock protein 70 family</fullName>
    </submittedName>
</protein>
<sequence>MNLLVDAAEAAASLRSIKKSSYSSKRSDSERYELPFAVKDYCFSSRDRLVVSSPLALSRALDLSGSTPIRLPLTRSETADGTSGGVQHRQGPQTNLQTKPRDLGNQINAKWRIFGASGDIEGWKEQEAGHHTPFVFVSNALSTVPIFHFSFARWEVRQLGGRAGVRIRAPHEGMPTGVAIGFDLGTTFSCVGILIDSTVEVIAND</sequence>
<dbReference type="OrthoDB" id="5831756at2759"/>
<dbReference type="Gene3D" id="3.30.420.40">
    <property type="match status" value="1"/>
</dbReference>
<reference evidence="2 3" key="2">
    <citation type="submission" date="2018-11" db="EMBL/GenBank/DDBJ databases">
        <authorList>
            <consortium name="Pathogen Informatics"/>
        </authorList>
    </citation>
    <scope>NUCLEOTIDE SEQUENCE [LARGE SCALE GENOMIC DNA]</scope>
</reference>
<reference evidence="4" key="1">
    <citation type="submission" date="2016-04" db="UniProtKB">
        <authorList>
            <consortium name="WormBaseParasite"/>
        </authorList>
    </citation>
    <scope>IDENTIFICATION</scope>
</reference>
<evidence type="ECO:0000313" key="4">
    <source>
        <dbReference type="WBParaSite" id="TASK_0000028301-mRNA-1"/>
    </source>
</evidence>
<evidence type="ECO:0000313" key="2">
    <source>
        <dbReference type="EMBL" id="VDK20593.1"/>
    </source>
</evidence>
<name>A0A158R6I6_TAEAS</name>
<proteinExistence type="predicted"/>
<dbReference type="EMBL" id="UYRS01000032">
    <property type="protein sequence ID" value="VDK20593.1"/>
    <property type="molecule type" value="Genomic_DNA"/>
</dbReference>
<accession>A0A158R6I6</accession>
<dbReference type="AlphaFoldDB" id="A0A158R6I6"/>
<dbReference type="Proteomes" id="UP000282613">
    <property type="component" value="Unassembled WGS sequence"/>
</dbReference>
<dbReference type="WBParaSite" id="TASK_0000028301-mRNA-1">
    <property type="protein sequence ID" value="TASK_0000028301-mRNA-1"/>
    <property type="gene ID" value="TASK_0000028301"/>
</dbReference>
<evidence type="ECO:0000256" key="1">
    <source>
        <dbReference type="SAM" id="MobiDB-lite"/>
    </source>
</evidence>
<evidence type="ECO:0000313" key="3">
    <source>
        <dbReference type="Proteomes" id="UP000282613"/>
    </source>
</evidence>
<organism evidence="4">
    <name type="scientific">Taenia asiatica</name>
    <name type="common">Asian tapeworm</name>
    <dbReference type="NCBI Taxonomy" id="60517"/>
    <lineage>
        <taxon>Eukaryota</taxon>
        <taxon>Metazoa</taxon>
        <taxon>Spiralia</taxon>
        <taxon>Lophotrochozoa</taxon>
        <taxon>Platyhelminthes</taxon>
        <taxon>Cestoda</taxon>
        <taxon>Eucestoda</taxon>
        <taxon>Cyclophyllidea</taxon>
        <taxon>Taeniidae</taxon>
        <taxon>Taenia</taxon>
    </lineage>
</organism>
<gene>
    <name evidence="2" type="ORF">TASK_LOCUS284</name>
</gene>
<feature type="region of interest" description="Disordered" evidence="1">
    <location>
        <begin position="72"/>
        <end position="101"/>
    </location>
</feature>
<keyword evidence="3" id="KW-1185">Reference proteome</keyword>